<evidence type="ECO:0000313" key="2">
    <source>
        <dbReference type="EMBL" id="RDY59246.1"/>
    </source>
</evidence>
<dbReference type="EMBL" id="QTJX01000002">
    <property type="protein sequence ID" value="RDY59246.1"/>
    <property type="molecule type" value="Genomic_DNA"/>
</dbReference>
<name>A0A371JP62_9FLAO</name>
<dbReference type="Proteomes" id="UP000261828">
    <property type="component" value="Unassembled WGS sequence"/>
</dbReference>
<protein>
    <submittedName>
        <fullName evidence="2">Uncharacterized protein</fullName>
    </submittedName>
</protein>
<proteinExistence type="predicted"/>
<accession>A0A371JP62</accession>
<reference evidence="2 3" key="1">
    <citation type="submission" date="2018-08" db="EMBL/GenBank/DDBJ databases">
        <title>Muricauda nanhaiensis sp. nov., isolated from seawater of the South China Sea.</title>
        <authorList>
            <person name="Dang Y."/>
        </authorList>
    </citation>
    <scope>NUCLEOTIDE SEQUENCE [LARGE SCALE GENOMIC DNA]</scope>
    <source>
        <strain evidence="2 3">SM1704</strain>
    </source>
</reference>
<keyword evidence="3" id="KW-1185">Reference proteome</keyword>
<keyword evidence="1" id="KW-0732">Signal</keyword>
<dbReference type="RefSeq" id="WP_116183860.1">
    <property type="nucleotide sequence ID" value="NZ_QTJX01000002.1"/>
</dbReference>
<evidence type="ECO:0000313" key="3">
    <source>
        <dbReference type="Proteomes" id="UP000261828"/>
    </source>
</evidence>
<organism evidence="2 3">
    <name type="scientific">Flagellimonas nanhaiensis</name>
    <dbReference type="NCBI Taxonomy" id="2292706"/>
    <lineage>
        <taxon>Bacteria</taxon>
        <taxon>Pseudomonadati</taxon>
        <taxon>Bacteroidota</taxon>
        <taxon>Flavobacteriia</taxon>
        <taxon>Flavobacteriales</taxon>
        <taxon>Flavobacteriaceae</taxon>
        <taxon>Flagellimonas</taxon>
    </lineage>
</organism>
<sequence>MKPRNLIMTALVGTMMVSLANAKIANRSHEDLDIDKVEFIEEDQSFELGFDTAMYLPENFDPYSDGFSLSSINYIDECDDIELGFETMEFLPMDFDPYTS</sequence>
<dbReference type="OrthoDB" id="1178051at2"/>
<evidence type="ECO:0000256" key="1">
    <source>
        <dbReference type="SAM" id="SignalP"/>
    </source>
</evidence>
<comment type="caution">
    <text evidence="2">The sequence shown here is derived from an EMBL/GenBank/DDBJ whole genome shotgun (WGS) entry which is preliminary data.</text>
</comment>
<feature type="chain" id="PRO_5016712328" evidence="1">
    <location>
        <begin position="21"/>
        <end position="100"/>
    </location>
</feature>
<dbReference type="AlphaFoldDB" id="A0A371JP62"/>
<feature type="signal peptide" evidence="1">
    <location>
        <begin position="1"/>
        <end position="20"/>
    </location>
</feature>
<gene>
    <name evidence="2" type="ORF">DX873_07550</name>
</gene>